<evidence type="ECO:0000313" key="3">
    <source>
        <dbReference type="Proteomes" id="UP000786811"/>
    </source>
</evidence>
<organism evidence="2 3">
    <name type="scientific">Cotesia congregata</name>
    <name type="common">Parasitoid wasp</name>
    <name type="synonym">Apanteles congregatus</name>
    <dbReference type="NCBI Taxonomy" id="51543"/>
    <lineage>
        <taxon>Eukaryota</taxon>
        <taxon>Metazoa</taxon>
        <taxon>Ecdysozoa</taxon>
        <taxon>Arthropoda</taxon>
        <taxon>Hexapoda</taxon>
        <taxon>Insecta</taxon>
        <taxon>Pterygota</taxon>
        <taxon>Neoptera</taxon>
        <taxon>Endopterygota</taxon>
        <taxon>Hymenoptera</taxon>
        <taxon>Apocrita</taxon>
        <taxon>Ichneumonoidea</taxon>
        <taxon>Braconidae</taxon>
        <taxon>Microgastrinae</taxon>
        <taxon>Cotesia</taxon>
    </lineage>
</organism>
<accession>A0A8J2H837</accession>
<comment type="caution">
    <text evidence="2">The sequence shown here is derived from an EMBL/GenBank/DDBJ whole genome shotgun (WGS) entry which is preliminary data.</text>
</comment>
<evidence type="ECO:0000256" key="1">
    <source>
        <dbReference type="SAM" id="MobiDB-lite"/>
    </source>
</evidence>
<proteinExistence type="predicted"/>
<dbReference type="OrthoDB" id="10421374at2759"/>
<dbReference type="EMBL" id="CAJNRD030001118">
    <property type="protein sequence ID" value="CAG5083698.1"/>
    <property type="molecule type" value="Genomic_DNA"/>
</dbReference>
<evidence type="ECO:0000313" key="2">
    <source>
        <dbReference type="EMBL" id="CAG5083698.1"/>
    </source>
</evidence>
<protein>
    <submittedName>
        <fullName evidence="2">Uncharacterized protein</fullName>
    </submittedName>
</protein>
<keyword evidence="3" id="KW-1185">Reference proteome</keyword>
<dbReference type="Proteomes" id="UP000786811">
    <property type="component" value="Unassembled WGS sequence"/>
</dbReference>
<name>A0A8J2H837_COTCN</name>
<gene>
    <name evidence="2" type="ORF">HICCMSTLAB_LOCUS3906</name>
</gene>
<feature type="region of interest" description="Disordered" evidence="1">
    <location>
        <begin position="1"/>
        <end position="20"/>
    </location>
</feature>
<reference evidence="2" key="1">
    <citation type="submission" date="2021-04" db="EMBL/GenBank/DDBJ databases">
        <authorList>
            <person name="Chebbi M.A.C M."/>
        </authorList>
    </citation>
    <scope>NUCLEOTIDE SEQUENCE</scope>
</reference>
<feature type="compositionally biased region" description="Basic residues" evidence="1">
    <location>
        <begin position="1"/>
        <end position="11"/>
    </location>
</feature>
<sequence length="429" mass="50307">MHPSTLKRRRTGSSEEEDDSVPPIVDLFLPEHVWKLILQNIKSSSKLLQLRKTTKLFCSLINDQLNSKRYWEKLCYDRRIIPWHATLKNTFLDYLEENDSLDEFNADQNNWKIMYLSYEKWENIIKSKGSHKVIKIINSPKNLKYTFITSVAGCIGMIFNKRIIKVALPIENRLKVINFNLPESRRGYCVQEIGFWNVEETIIVYAKLEDRSICFWKAGSSRHILYDEESLGNIFCADNDILMNVNDNITRLTKYDYDDQYGSIVQQLVDIIGQPNDIKIPERRSLPYIIYESTPFDLEISDYVRRPYICHIPISDVLLIADAKNLWMLYRTEVFNQVKWNLTQGSCKRTITSLTMFCNTVIIGFDNGSIQLIQLYDYQDKASFVRSHTMNIRIDSKNEPIDFVKVDRVNNEQDCIMIGTKSSLKYLTF</sequence>
<dbReference type="AlphaFoldDB" id="A0A8J2H837"/>